<gene>
    <name evidence="2" type="ordered locus">Halsa_0876</name>
</gene>
<protein>
    <submittedName>
        <fullName evidence="2">YibE/F family protein</fullName>
    </submittedName>
</protein>
<dbReference type="OrthoDB" id="5753718at2"/>
<feature type="transmembrane region" description="Helical" evidence="1">
    <location>
        <begin position="173"/>
        <end position="194"/>
    </location>
</feature>
<reference evidence="2 3" key="1">
    <citation type="submission" date="2010-11" db="EMBL/GenBank/DDBJ databases">
        <title>Complete sequence of Halanaerobium sp. sapolanicus.</title>
        <authorList>
            <consortium name="US DOE Joint Genome Institute"/>
            <person name="Lucas S."/>
            <person name="Copeland A."/>
            <person name="Lapidus A."/>
            <person name="Cheng J.-F."/>
            <person name="Bruce D."/>
            <person name="Goodwin L."/>
            <person name="Pitluck S."/>
            <person name="Davenport K."/>
            <person name="Detter J.C."/>
            <person name="Han C."/>
            <person name="Tapia R."/>
            <person name="Land M."/>
            <person name="Hauser L."/>
            <person name="Jeffries C."/>
            <person name="Kyrpides N."/>
            <person name="Ivanova N."/>
            <person name="Mikhailova N."/>
            <person name="Begemann M.B."/>
            <person name="Mormile M.R."/>
            <person name="Wall J.D."/>
            <person name="Elias D.A."/>
            <person name="Woyke T."/>
        </authorList>
    </citation>
    <scope>NUCLEOTIDE SEQUENCE [LARGE SCALE GENOMIC DNA]</scope>
    <source>
        <strain evidence="3">sapolanicus</strain>
    </source>
</reference>
<feature type="transmembrane region" description="Helical" evidence="1">
    <location>
        <begin position="341"/>
        <end position="366"/>
    </location>
</feature>
<keyword evidence="1" id="KW-1133">Transmembrane helix</keyword>
<dbReference type="AlphaFoldDB" id="E4RPV6"/>
<evidence type="ECO:0000256" key="1">
    <source>
        <dbReference type="SAM" id="Phobius"/>
    </source>
</evidence>
<feature type="transmembrane region" description="Helical" evidence="1">
    <location>
        <begin position="124"/>
        <end position="140"/>
    </location>
</feature>
<feature type="transmembrane region" description="Helical" evidence="1">
    <location>
        <begin position="10"/>
        <end position="28"/>
    </location>
</feature>
<feature type="transmembrane region" description="Helical" evidence="1">
    <location>
        <begin position="201"/>
        <end position="220"/>
    </location>
</feature>
<dbReference type="Proteomes" id="UP000007434">
    <property type="component" value="Chromosome"/>
</dbReference>
<evidence type="ECO:0000313" key="3">
    <source>
        <dbReference type="Proteomes" id="UP000007434"/>
    </source>
</evidence>
<keyword evidence="3" id="KW-1185">Reference proteome</keyword>
<name>E4RPV6_HALHG</name>
<evidence type="ECO:0000313" key="2">
    <source>
        <dbReference type="EMBL" id="ADQ14323.1"/>
    </source>
</evidence>
<dbReference type="KEGG" id="has:Halsa_0876"/>
<keyword evidence="1" id="KW-0472">Membrane</keyword>
<dbReference type="HOGENOM" id="CLU_028166_4_0_9"/>
<sequence length="373" mass="40676">MDLKIDFKKWIFVIIILSLIFIISSFFIPETNLISSQPTNEEYFRGRVLEIEEYQSEDGYIQEALVEVTDGPLAGDIVEIENDYQADHRFLNIRLEEGLRVVLVSFEHNGTRDIYLQDIARDRGLLLAVIILVLALLLVGKLKGLETIFTLFITAFIIVRVMLPLILAGWSPILATTFSALAVIVLILTIIGGLNVKSLSAIIGTGSGVIIAGILAYYIGNIAHLSGLGTQEAQMLASGIEGLDFRGLLYAGIIIASLGAITDVAMSIASGAYQIKNANPEIEFKELMDHSLELGRDIMGTMANTLILAYVGGAIPFLLLLLFNQISWLRIINMDFVATEILSGIAGTIGLVISIPITAFSAALLINKVKKKH</sequence>
<dbReference type="PANTHER" id="PTHR41771">
    <property type="entry name" value="MEMBRANE PROTEIN-RELATED"/>
    <property type="match status" value="1"/>
</dbReference>
<dbReference type="STRING" id="656519.Halsa_0876"/>
<proteinExistence type="predicted"/>
<feature type="transmembrane region" description="Helical" evidence="1">
    <location>
        <begin position="147"/>
        <end position="167"/>
    </location>
</feature>
<dbReference type="EMBL" id="CP002304">
    <property type="protein sequence ID" value="ADQ14323.1"/>
    <property type="molecule type" value="Genomic_DNA"/>
</dbReference>
<feature type="transmembrane region" description="Helical" evidence="1">
    <location>
        <begin position="248"/>
        <end position="269"/>
    </location>
</feature>
<accession>E4RPV6</accession>
<reference evidence="2 3" key="2">
    <citation type="journal article" date="2011" name="J. Bacteriol.">
        <title>Complete Genome Sequence of the Haloalkaliphilic, Hydrogen Producing Halanaerobium hydrogenoformans.</title>
        <authorList>
            <person name="Brown S.D."/>
            <person name="Begemann M.B."/>
            <person name="Mormile M.R."/>
            <person name="Wall J.D."/>
            <person name="Han C.S."/>
            <person name="Goodwin L.A."/>
            <person name="Pitluck S."/>
            <person name="Land M.L."/>
            <person name="Hauser L.J."/>
            <person name="Elias D.A."/>
        </authorList>
    </citation>
    <scope>NUCLEOTIDE SEQUENCE [LARGE SCALE GENOMIC DNA]</scope>
    <source>
        <strain evidence="3">sapolanicus</strain>
    </source>
</reference>
<keyword evidence="1" id="KW-0812">Transmembrane</keyword>
<dbReference type="Pfam" id="PF07907">
    <property type="entry name" value="YibE_F"/>
    <property type="match status" value="1"/>
</dbReference>
<dbReference type="PANTHER" id="PTHR41771:SF1">
    <property type="entry name" value="MEMBRANE PROTEIN"/>
    <property type="match status" value="1"/>
</dbReference>
<dbReference type="InterPro" id="IPR012507">
    <property type="entry name" value="YibE_F"/>
</dbReference>
<dbReference type="eggNOG" id="COG5438">
    <property type="taxonomic scope" value="Bacteria"/>
</dbReference>
<organism evidence="2 3">
    <name type="scientific">Halanaerobium hydrogeniformans</name>
    <name type="common">Halanaerobium sp. (strain sapolanicus)</name>
    <dbReference type="NCBI Taxonomy" id="656519"/>
    <lineage>
        <taxon>Bacteria</taxon>
        <taxon>Bacillati</taxon>
        <taxon>Bacillota</taxon>
        <taxon>Clostridia</taxon>
        <taxon>Halanaerobiales</taxon>
        <taxon>Halanaerobiaceae</taxon>
        <taxon>Halanaerobium</taxon>
    </lineage>
</organism>
<feature type="transmembrane region" description="Helical" evidence="1">
    <location>
        <begin position="306"/>
        <end position="329"/>
    </location>
</feature>
<dbReference type="RefSeq" id="WP_013405413.1">
    <property type="nucleotide sequence ID" value="NC_014654.1"/>
</dbReference>